<dbReference type="PIRSF" id="PIRSF000390">
    <property type="entry name" value="PLP_StrS"/>
    <property type="match status" value="1"/>
</dbReference>
<dbReference type="InterPro" id="IPR015421">
    <property type="entry name" value="PyrdxlP-dep_Trfase_major"/>
</dbReference>
<evidence type="ECO:0000256" key="2">
    <source>
        <dbReference type="ARBA" id="ARBA00037999"/>
    </source>
</evidence>
<accession>A0A1Z4BUD7</accession>
<dbReference type="CDD" id="cd00616">
    <property type="entry name" value="AHBA_syn"/>
    <property type="match status" value="1"/>
</dbReference>
<evidence type="ECO:0000256" key="1">
    <source>
        <dbReference type="ARBA" id="ARBA00022898"/>
    </source>
</evidence>
<dbReference type="NCBIfam" id="TIGR02379">
    <property type="entry name" value="ECA_wecE"/>
    <property type="match status" value="1"/>
</dbReference>
<dbReference type="PANTHER" id="PTHR30244">
    <property type="entry name" value="TRANSAMINASE"/>
    <property type="match status" value="1"/>
</dbReference>
<evidence type="ECO:0000256" key="3">
    <source>
        <dbReference type="PIRSR" id="PIRSR000390-1"/>
    </source>
</evidence>
<dbReference type="Proteomes" id="UP000197019">
    <property type="component" value="Chromosome"/>
</dbReference>
<gene>
    <name evidence="6" type="ORF">CEK71_01975</name>
</gene>
<evidence type="ECO:0000256" key="4">
    <source>
        <dbReference type="PIRSR" id="PIRSR000390-2"/>
    </source>
</evidence>
<evidence type="ECO:0000256" key="5">
    <source>
        <dbReference type="RuleBase" id="RU004508"/>
    </source>
</evidence>
<dbReference type="SUPFAM" id="SSF53383">
    <property type="entry name" value="PLP-dependent transferases"/>
    <property type="match status" value="1"/>
</dbReference>
<dbReference type="InterPro" id="IPR015424">
    <property type="entry name" value="PyrdxlP-dep_Trfase"/>
</dbReference>
<dbReference type="NCBIfam" id="NF008687">
    <property type="entry name" value="PRK11706.1"/>
    <property type="match status" value="1"/>
</dbReference>
<dbReference type="Gene3D" id="3.40.640.10">
    <property type="entry name" value="Type I PLP-dependent aspartate aminotransferase-like (Major domain)"/>
    <property type="match status" value="1"/>
</dbReference>
<dbReference type="GO" id="GO:0019180">
    <property type="term" value="F:dTDP-4-amino-4,6-dideoxygalactose transaminase activity"/>
    <property type="evidence" value="ECO:0007669"/>
    <property type="project" value="TreeGrafter"/>
</dbReference>
<dbReference type="InterPro" id="IPR012749">
    <property type="entry name" value="WecE-like"/>
</dbReference>
<evidence type="ECO:0000313" key="6">
    <source>
        <dbReference type="EMBL" id="ASF44931.1"/>
    </source>
</evidence>
<dbReference type="GO" id="GO:0030170">
    <property type="term" value="F:pyridoxal phosphate binding"/>
    <property type="evidence" value="ECO:0007669"/>
    <property type="project" value="TreeGrafter"/>
</dbReference>
<sequence>MRIPFNKPYMTGKELHYIAEAHANGHLAGEGSFTKQCHAWLEARTGAHKALLTHSCTAALEMAAMLIGIEPGDEVIMPAYTFVSTANAFVLRGGVPVFVDIRADTLNIDETKIAAAITPRTKAIVPVHYAGVACEMDTIMAIARRHRLWVVEDAAQAVMSTYKGRALGSIGDLGAYSFHETKNIISGEGGALLVNHPDLVARAEIIREKGTNRSQFFRGQVDKYTWVDIGSSYLPGEIIAAFLWAQIGEADAITRRRTALWDTYHQGLAGLAEAGLIERPRIPEACGYNAHLYYILLPDVERRSALIEALKQHDIYAVFHYIPLHTAPAGLCYGRADHALPITDNIAGRLLRLPLWLGLEAHQAAVIGRIIDALAG</sequence>
<keyword evidence="7" id="KW-1185">Reference proteome</keyword>
<dbReference type="AlphaFoldDB" id="A0A1Z4BUD7"/>
<dbReference type="PANTHER" id="PTHR30244:SF34">
    <property type="entry name" value="DTDP-4-AMINO-4,6-DIDEOXYGALACTOSE TRANSAMINASE"/>
    <property type="match status" value="1"/>
</dbReference>
<dbReference type="InterPro" id="IPR000653">
    <property type="entry name" value="DegT/StrS_aminotransferase"/>
</dbReference>
<dbReference type="FunFam" id="3.40.640.10:FF:000037">
    <property type="entry name" value="dTDP-4-amino-4,6-dideoxygalactose transaminase"/>
    <property type="match status" value="1"/>
</dbReference>
<feature type="modified residue" description="N6-(pyridoxal phosphate)lysine" evidence="4">
    <location>
        <position position="182"/>
    </location>
</feature>
<keyword evidence="1 4" id="KW-0663">Pyridoxal phosphate</keyword>
<evidence type="ECO:0000313" key="7">
    <source>
        <dbReference type="Proteomes" id="UP000197019"/>
    </source>
</evidence>
<comment type="similarity">
    <text evidence="2 5">Belongs to the DegT/DnrJ/EryC1 family.</text>
</comment>
<organism evidence="6 7">
    <name type="scientific">Methylovulum psychrotolerans</name>
    <dbReference type="NCBI Taxonomy" id="1704499"/>
    <lineage>
        <taxon>Bacteria</taxon>
        <taxon>Pseudomonadati</taxon>
        <taxon>Pseudomonadota</taxon>
        <taxon>Gammaproteobacteria</taxon>
        <taxon>Methylococcales</taxon>
        <taxon>Methylococcaceae</taxon>
        <taxon>Methylovulum</taxon>
    </lineage>
</organism>
<dbReference type="GO" id="GO:0000271">
    <property type="term" value="P:polysaccharide biosynthetic process"/>
    <property type="evidence" value="ECO:0007669"/>
    <property type="project" value="TreeGrafter"/>
</dbReference>
<protein>
    <submittedName>
        <fullName evidence="6">dTDP-4-amino-4,6-dideoxygalactose transaminase</fullName>
    </submittedName>
</protein>
<dbReference type="EMBL" id="CP022129">
    <property type="protein sequence ID" value="ASF44931.1"/>
    <property type="molecule type" value="Genomic_DNA"/>
</dbReference>
<dbReference type="Pfam" id="PF01041">
    <property type="entry name" value="DegT_DnrJ_EryC1"/>
    <property type="match status" value="1"/>
</dbReference>
<proteinExistence type="inferred from homology"/>
<dbReference type="KEGG" id="mpsy:CEK71_01975"/>
<reference evidence="6 7" key="1">
    <citation type="submission" date="2017-06" db="EMBL/GenBank/DDBJ databases">
        <title>Genome Sequencing of the methanotroph Methylovulum psychrotolerants str. HV10-M2 isolated from a high-altitude environment.</title>
        <authorList>
            <person name="Mateos-Rivera A."/>
        </authorList>
    </citation>
    <scope>NUCLEOTIDE SEQUENCE [LARGE SCALE GENOMIC DNA]</scope>
    <source>
        <strain evidence="6 7">HV10_M2</strain>
    </source>
</reference>
<name>A0A1Z4BUD7_9GAMM</name>
<feature type="active site" description="Proton acceptor" evidence="3">
    <location>
        <position position="182"/>
    </location>
</feature>
<dbReference type="RefSeq" id="WP_088617814.1">
    <property type="nucleotide sequence ID" value="NZ_CP022129.1"/>
</dbReference>
<dbReference type="OrthoDB" id="9804264at2"/>